<reference evidence="2" key="3">
    <citation type="submission" date="2025-09" db="UniProtKB">
        <authorList>
            <consortium name="Ensembl"/>
        </authorList>
    </citation>
    <scope>IDENTIFICATION</scope>
</reference>
<evidence type="ECO:0000313" key="2">
    <source>
        <dbReference type="Ensembl" id="ENSPNAP00000071348.1"/>
    </source>
</evidence>
<sequence>MVPVIHVLGLLVFSKLFADFLLCQLQERLPSGMTAMQTELMHCVAYGLSTDRQTSHFSNFCCNAVSTYASIF</sequence>
<evidence type="ECO:0008006" key="4">
    <source>
        <dbReference type="Google" id="ProtNLM"/>
    </source>
</evidence>
<reference evidence="2" key="2">
    <citation type="submission" date="2025-08" db="UniProtKB">
        <authorList>
            <consortium name="Ensembl"/>
        </authorList>
    </citation>
    <scope>IDENTIFICATION</scope>
</reference>
<keyword evidence="3" id="KW-1185">Reference proteome</keyword>
<feature type="signal peptide" evidence="1">
    <location>
        <begin position="1"/>
        <end position="18"/>
    </location>
</feature>
<organism evidence="2 3">
    <name type="scientific">Pygocentrus nattereri</name>
    <name type="common">Red-bellied piranha</name>
    <dbReference type="NCBI Taxonomy" id="42514"/>
    <lineage>
        <taxon>Eukaryota</taxon>
        <taxon>Metazoa</taxon>
        <taxon>Chordata</taxon>
        <taxon>Craniata</taxon>
        <taxon>Vertebrata</taxon>
        <taxon>Euteleostomi</taxon>
        <taxon>Actinopterygii</taxon>
        <taxon>Neopterygii</taxon>
        <taxon>Teleostei</taxon>
        <taxon>Ostariophysi</taxon>
        <taxon>Characiformes</taxon>
        <taxon>Characoidei</taxon>
        <taxon>Pygocentrus</taxon>
    </lineage>
</organism>
<dbReference type="Ensembl" id="ENSPNAT00000057509.1">
    <property type="protein sequence ID" value="ENSPNAP00000071348.1"/>
    <property type="gene ID" value="ENSPNAG00000033560.1"/>
</dbReference>
<reference evidence="2 3" key="1">
    <citation type="submission" date="2020-10" db="EMBL/GenBank/DDBJ databases">
        <title>Pygocentrus nattereri (red-bellied piranha) genome, fPygNat1, primary haplotype.</title>
        <authorList>
            <person name="Myers G."/>
            <person name="Meyer A."/>
            <person name="Karagic N."/>
            <person name="Pippel M."/>
            <person name="Winkler S."/>
            <person name="Tracey A."/>
            <person name="Wood J."/>
            <person name="Formenti G."/>
            <person name="Howe K."/>
            <person name="Fedrigo O."/>
            <person name="Jarvis E.D."/>
        </authorList>
    </citation>
    <scope>NUCLEOTIDE SEQUENCE [LARGE SCALE GENOMIC DNA]</scope>
</reference>
<dbReference type="Proteomes" id="UP001501920">
    <property type="component" value="Chromosome 5"/>
</dbReference>
<protein>
    <recommendedName>
        <fullName evidence="4">Secreted protein</fullName>
    </recommendedName>
</protein>
<accession>A0AAR2L421</accession>
<keyword evidence="1" id="KW-0732">Signal</keyword>
<name>A0AAR2L421_PYGNA</name>
<evidence type="ECO:0000256" key="1">
    <source>
        <dbReference type="SAM" id="SignalP"/>
    </source>
</evidence>
<evidence type="ECO:0000313" key="3">
    <source>
        <dbReference type="Proteomes" id="UP001501920"/>
    </source>
</evidence>
<feature type="chain" id="PRO_5043736754" description="Secreted protein" evidence="1">
    <location>
        <begin position="19"/>
        <end position="72"/>
    </location>
</feature>
<proteinExistence type="predicted"/>
<dbReference type="AlphaFoldDB" id="A0AAR2L421"/>